<dbReference type="SUPFAM" id="SSF51735">
    <property type="entry name" value="NAD(P)-binding Rossmann-fold domains"/>
    <property type="match status" value="1"/>
</dbReference>
<dbReference type="Gene3D" id="3.40.50.720">
    <property type="entry name" value="NAD(P)-binding Rossmann-like Domain"/>
    <property type="match status" value="1"/>
</dbReference>
<dbReference type="RefSeq" id="WP_125550763.1">
    <property type="nucleotide sequence ID" value="NZ_JBGQPK010000004.1"/>
</dbReference>
<keyword evidence="3" id="KW-1185">Reference proteome</keyword>
<comment type="caution">
    <text evidence="2">The sequence shown here is derived from an EMBL/GenBank/DDBJ whole genome shotgun (WGS) entry which is preliminary data.</text>
</comment>
<dbReference type="PANTHER" id="PTHR43162:SF1">
    <property type="entry name" value="PRESTALK A DIFFERENTIATION PROTEIN A"/>
    <property type="match status" value="1"/>
</dbReference>
<feature type="domain" description="NAD(P)-binding" evidence="1">
    <location>
        <begin position="8"/>
        <end position="193"/>
    </location>
</feature>
<dbReference type="Pfam" id="PF13460">
    <property type="entry name" value="NAD_binding_10"/>
    <property type="match status" value="1"/>
</dbReference>
<gene>
    <name evidence="2" type="ORF">ACEN34_02090</name>
</gene>
<accession>A0ABW8UA90</accession>
<reference evidence="2 3" key="1">
    <citation type="submission" date="2024-08" db="EMBL/GenBank/DDBJ databases">
        <authorList>
            <person name="Arias E."/>
        </authorList>
    </citation>
    <scope>NUCLEOTIDE SEQUENCE [LARGE SCALE GENOMIC DNA]</scope>
    <source>
        <strain evidence="2 3">FAM 25317</strain>
    </source>
</reference>
<dbReference type="InterPro" id="IPR051604">
    <property type="entry name" value="Ergot_Alk_Oxidoreductase"/>
</dbReference>
<evidence type="ECO:0000313" key="3">
    <source>
        <dbReference type="Proteomes" id="UP001625389"/>
    </source>
</evidence>
<name>A0ABW8UA90_9LACO</name>
<dbReference type="InterPro" id="IPR016040">
    <property type="entry name" value="NAD(P)-bd_dom"/>
</dbReference>
<proteinExistence type="predicted"/>
<dbReference type="EMBL" id="JBGQPK010000004">
    <property type="protein sequence ID" value="MFL2028401.1"/>
    <property type="molecule type" value="Genomic_DNA"/>
</dbReference>
<evidence type="ECO:0000313" key="2">
    <source>
        <dbReference type="EMBL" id="MFL2028401.1"/>
    </source>
</evidence>
<evidence type="ECO:0000259" key="1">
    <source>
        <dbReference type="Pfam" id="PF13460"/>
    </source>
</evidence>
<dbReference type="Proteomes" id="UP001625389">
    <property type="component" value="Unassembled WGS sequence"/>
</dbReference>
<dbReference type="PANTHER" id="PTHR43162">
    <property type="match status" value="1"/>
</dbReference>
<dbReference type="InterPro" id="IPR036291">
    <property type="entry name" value="NAD(P)-bd_dom_sf"/>
</dbReference>
<protein>
    <submittedName>
        <fullName evidence="2">NAD(P)H-binding protein</fullName>
    </submittedName>
</protein>
<sequence length="216" mass="23129">MNLLVLAANGQIARIVEQRILTEAKFSAVNLTLVLRNSQRLNDLASDPRVTIVDGDIADAATLNQVMLGQDMVYVAVVDHGRANAITKNTISAMQANGVNRIISTSLLGLYNEVPGEFGRWNLSMVKSGLQAAIAADKKLAASGLTYTTLRLPWLNDRDEVKYTVTTKDETFVGVSGSRQSIAAVVLNIVADPNYGANDSLGIADPATQGQARPVY</sequence>
<organism evidence="2 3">
    <name type="scientific">Loigolactobacillus zhaoyuanensis</name>
    <dbReference type="NCBI Taxonomy" id="2486017"/>
    <lineage>
        <taxon>Bacteria</taxon>
        <taxon>Bacillati</taxon>
        <taxon>Bacillota</taxon>
        <taxon>Bacilli</taxon>
        <taxon>Lactobacillales</taxon>
        <taxon>Lactobacillaceae</taxon>
        <taxon>Loigolactobacillus</taxon>
    </lineage>
</organism>